<gene>
    <name evidence="9" type="ORF">BN1708_004123</name>
</gene>
<feature type="domain" description="Major facilitator superfamily (MFS) profile" evidence="8">
    <location>
        <begin position="74"/>
        <end position="565"/>
    </location>
</feature>
<keyword evidence="3 7" id="KW-0812">Transmembrane</keyword>
<evidence type="ECO:0000259" key="8">
    <source>
        <dbReference type="PROSITE" id="PS50850"/>
    </source>
</evidence>
<accession>A0A0G4LVK2</accession>
<feature type="transmembrane region" description="Helical" evidence="7">
    <location>
        <begin position="196"/>
        <end position="215"/>
    </location>
</feature>
<keyword evidence="2" id="KW-0813">Transport</keyword>
<evidence type="ECO:0000256" key="1">
    <source>
        <dbReference type="ARBA" id="ARBA00004141"/>
    </source>
</evidence>
<evidence type="ECO:0000256" key="4">
    <source>
        <dbReference type="ARBA" id="ARBA00022989"/>
    </source>
</evidence>
<dbReference type="PANTHER" id="PTHR23501">
    <property type="entry name" value="MAJOR FACILITATOR SUPERFAMILY"/>
    <property type="match status" value="1"/>
</dbReference>
<feature type="transmembrane region" description="Helical" evidence="7">
    <location>
        <begin position="298"/>
        <end position="317"/>
    </location>
</feature>
<dbReference type="Gene3D" id="1.20.1720.10">
    <property type="entry name" value="Multidrug resistance protein D"/>
    <property type="match status" value="1"/>
</dbReference>
<dbReference type="AlphaFoldDB" id="A0A0G4LVK2"/>
<feature type="transmembrane region" description="Helical" evidence="7">
    <location>
        <begin position="404"/>
        <end position="422"/>
    </location>
</feature>
<keyword evidence="10" id="KW-1185">Reference proteome</keyword>
<feature type="transmembrane region" description="Helical" evidence="7">
    <location>
        <begin position="109"/>
        <end position="128"/>
    </location>
</feature>
<feature type="transmembrane region" description="Helical" evidence="7">
    <location>
        <begin position="378"/>
        <end position="397"/>
    </location>
</feature>
<dbReference type="SUPFAM" id="SSF103473">
    <property type="entry name" value="MFS general substrate transporter"/>
    <property type="match status" value="1"/>
</dbReference>
<feature type="transmembrane region" description="Helical" evidence="7">
    <location>
        <begin position="227"/>
        <end position="247"/>
    </location>
</feature>
<evidence type="ECO:0000256" key="2">
    <source>
        <dbReference type="ARBA" id="ARBA00022448"/>
    </source>
</evidence>
<dbReference type="FunFam" id="1.20.1250.20:FF:000196">
    <property type="entry name" value="MFS toxin efflux pump (AflT)"/>
    <property type="match status" value="1"/>
</dbReference>
<dbReference type="InterPro" id="IPR036259">
    <property type="entry name" value="MFS_trans_sf"/>
</dbReference>
<dbReference type="GO" id="GO:0022857">
    <property type="term" value="F:transmembrane transporter activity"/>
    <property type="evidence" value="ECO:0007669"/>
    <property type="project" value="InterPro"/>
</dbReference>
<feature type="transmembrane region" description="Helical" evidence="7">
    <location>
        <begin position="267"/>
        <end position="286"/>
    </location>
</feature>
<dbReference type="Pfam" id="PF07690">
    <property type="entry name" value="MFS_1"/>
    <property type="match status" value="1"/>
</dbReference>
<evidence type="ECO:0000256" key="3">
    <source>
        <dbReference type="ARBA" id="ARBA00022692"/>
    </source>
</evidence>
<feature type="transmembrane region" description="Helical" evidence="7">
    <location>
        <begin position="140"/>
        <end position="162"/>
    </location>
</feature>
<protein>
    <recommendedName>
        <fullName evidence="8">Major facilitator superfamily (MFS) profile domain-containing protein</fullName>
    </recommendedName>
</protein>
<dbReference type="PROSITE" id="PS50850">
    <property type="entry name" value="MFS"/>
    <property type="match status" value="1"/>
</dbReference>
<dbReference type="InterPro" id="IPR011701">
    <property type="entry name" value="MFS"/>
</dbReference>
<dbReference type="FunFam" id="1.20.1720.10:FF:000012">
    <property type="entry name" value="MFS toxin efflux pump (AflT)"/>
    <property type="match status" value="1"/>
</dbReference>
<dbReference type="InterPro" id="IPR020846">
    <property type="entry name" value="MFS_dom"/>
</dbReference>
<evidence type="ECO:0000256" key="7">
    <source>
        <dbReference type="SAM" id="Phobius"/>
    </source>
</evidence>
<evidence type="ECO:0000313" key="10">
    <source>
        <dbReference type="Proteomes" id="UP000044602"/>
    </source>
</evidence>
<proteinExistence type="predicted"/>
<dbReference type="EMBL" id="CVQH01020001">
    <property type="protein sequence ID" value="CRK26098.1"/>
    <property type="molecule type" value="Genomic_DNA"/>
</dbReference>
<feature type="transmembrane region" description="Helical" evidence="7">
    <location>
        <begin position="337"/>
        <end position="358"/>
    </location>
</feature>
<dbReference type="GO" id="GO:0005886">
    <property type="term" value="C:plasma membrane"/>
    <property type="evidence" value="ECO:0007669"/>
    <property type="project" value="TreeGrafter"/>
</dbReference>
<evidence type="ECO:0000256" key="5">
    <source>
        <dbReference type="ARBA" id="ARBA00023136"/>
    </source>
</evidence>
<feature type="transmembrane region" description="Helical" evidence="7">
    <location>
        <begin position="73"/>
        <end position="97"/>
    </location>
</feature>
<evidence type="ECO:0000256" key="6">
    <source>
        <dbReference type="SAM" id="MobiDB-lite"/>
    </source>
</evidence>
<keyword evidence="4 7" id="KW-1133">Transmembrane helix</keyword>
<dbReference type="Gene3D" id="1.20.1250.20">
    <property type="entry name" value="MFS general substrate transporter like domains"/>
    <property type="match status" value="1"/>
</dbReference>
<dbReference type="PANTHER" id="PTHR23501:SF177">
    <property type="entry name" value="MAJOR FACILITATOR SUPERFAMILY (MFS) PROFILE DOMAIN-CONTAINING PROTEIN-RELATED"/>
    <property type="match status" value="1"/>
</dbReference>
<evidence type="ECO:0000313" key="9">
    <source>
        <dbReference type="EMBL" id="CRK26098.1"/>
    </source>
</evidence>
<feature type="region of interest" description="Disordered" evidence="6">
    <location>
        <begin position="1"/>
        <end position="58"/>
    </location>
</feature>
<reference evidence="9 10" key="1">
    <citation type="submission" date="2015-05" db="EMBL/GenBank/DDBJ databases">
        <authorList>
            <person name="Wang D.B."/>
            <person name="Wang M."/>
        </authorList>
    </citation>
    <scope>NUCLEOTIDE SEQUENCE [LARGE SCALE GENOMIC DNA]</scope>
    <source>
        <strain evidence="9">VL1</strain>
    </source>
</reference>
<feature type="transmembrane region" description="Helical" evidence="7">
    <location>
        <begin position="536"/>
        <end position="555"/>
    </location>
</feature>
<feature type="transmembrane region" description="Helical" evidence="7">
    <location>
        <begin position="168"/>
        <end position="189"/>
    </location>
</feature>
<name>A0A0G4LVK2_VERLO</name>
<dbReference type="Proteomes" id="UP000044602">
    <property type="component" value="Unassembled WGS sequence"/>
</dbReference>
<sequence length="573" mass="61034">MSLTASNLGGNPEKEPERSPSVTPSAYEEAKKEYGSTTDVDEEAQTQTQPDKGVEDAAPAEELQYPTGMRLTFVFVALMLSIFLVALDMTIVGTAIPKITDEFKRLDEVSWYGAAFFMTVAAFQSTWGKAYKYFPLKISFLISIAIFEVGSLICAVAPTSIALIVGRAIAGVGAAGIGSGAYTIIGFAAPPAKRPAYTGAIGASYGIASVIGPIVGGVFSDHVTWRWCFYINLPIGAVSAAIILFWFQTPPHAIPVEAPLKEKILHMDPLGTALIMAATISFLLAFQYGGVEHAWDSSVVIGLIVGFVLMAIAFGVLQWYQGERSMIAPRLIKDRTLYISSIYMFFYAGAYFTLIYYLPIYFQSVDNQSPTQSGVRNLPLIIGVTIATVSSGISITMYGHYTPILVVSAAVSTVAAGLIYTLDIGSGSGEWIGYQALAGLSWGASFQIPMIAVQGTSTPEDLASKTAILLFFQIIGGAFYVAGAQAGFLQTILKTLRDTAPQISQEQVILTGATEIRNAFPTEVVPLVIEAYMDGLRVTFALVIAGAGVAFVASLGSRWKKLDTTTLSAGGAA</sequence>
<feature type="transmembrane region" description="Helical" evidence="7">
    <location>
        <begin position="467"/>
        <end position="488"/>
    </location>
</feature>
<dbReference type="CDD" id="cd17502">
    <property type="entry name" value="MFS_Azr1_MDR_like"/>
    <property type="match status" value="1"/>
</dbReference>
<keyword evidence="5 7" id="KW-0472">Membrane</keyword>
<organism evidence="9 10">
    <name type="scientific">Verticillium longisporum</name>
    <name type="common">Verticillium dahliae var. longisporum</name>
    <dbReference type="NCBI Taxonomy" id="100787"/>
    <lineage>
        <taxon>Eukaryota</taxon>
        <taxon>Fungi</taxon>
        <taxon>Dikarya</taxon>
        <taxon>Ascomycota</taxon>
        <taxon>Pezizomycotina</taxon>
        <taxon>Sordariomycetes</taxon>
        <taxon>Hypocreomycetidae</taxon>
        <taxon>Glomerellales</taxon>
        <taxon>Plectosphaerellaceae</taxon>
        <taxon>Verticillium</taxon>
    </lineage>
</organism>
<comment type="subcellular location">
    <subcellularLocation>
        <location evidence="1">Membrane</location>
        <topology evidence="1">Multi-pass membrane protein</topology>
    </subcellularLocation>
</comment>